<sequence length="100" mass="11887">MHNGGSGTHFGINKTFYKVGERFYWVWYHEDVWSWSKKCMTCRWSGDRGLGRKDQCQQLLQQMTRSLCHTEPSRRQLDQQVVGSNRSAFQTYSRRLHDLA</sequence>
<evidence type="ECO:0000259" key="1">
    <source>
        <dbReference type="Pfam" id="PF17921"/>
    </source>
</evidence>
<dbReference type="Gene3D" id="1.10.340.70">
    <property type="match status" value="1"/>
</dbReference>
<name>A0AA38HLH2_9CUCU</name>
<comment type="caution">
    <text evidence="2">The sequence shown here is derived from an EMBL/GenBank/DDBJ whole genome shotgun (WGS) entry which is preliminary data.</text>
</comment>
<reference evidence="2" key="1">
    <citation type="journal article" date="2023" name="G3 (Bethesda)">
        <title>Whole genome assemblies of Zophobas morio and Tenebrio molitor.</title>
        <authorList>
            <person name="Kaur S."/>
            <person name="Stinson S.A."/>
            <person name="diCenzo G.C."/>
        </authorList>
    </citation>
    <scope>NUCLEOTIDE SEQUENCE</scope>
    <source>
        <strain evidence="2">QUZm001</strain>
    </source>
</reference>
<dbReference type="EMBL" id="JALNTZ010000010">
    <property type="protein sequence ID" value="KAJ3639341.1"/>
    <property type="molecule type" value="Genomic_DNA"/>
</dbReference>
<feature type="domain" description="Integrase zinc-binding" evidence="1">
    <location>
        <begin position="1"/>
        <end position="43"/>
    </location>
</feature>
<organism evidence="2 3">
    <name type="scientific">Zophobas morio</name>
    <dbReference type="NCBI Taxonomy" id="2755281"/>
    <lineage>
        <taxon>Eukaryota</taxon>
        <taxon>Metazoa</taxon>
        <taxon>Ecdysozoa</taxon>
        <taxon>Arthropoda</taxon>
        <taxon>Hexapoda</taxon>
        <taxon>Insecta</taxon>
        <taxon>Pterygota</taxon>
        <taxon>Neoptera</taxon>
        <taxon>Endopterygota</taxon>
        <taxon>Coleoptera</taxon>
        <taxon>Polyphaga</taxon>
        <taxon>Cucujiformia</taxon>
        <taxon>Tenebrionidae</taxon>
        <taxon>Zophobas</taxon>
    </lineage>
</organism>
<dbReference type="AlphaFoldDB" id="A0AA38HLH2"/>
<accession>A0AA38HLH2</accession>
<dbReference type="InterPro" id="IPR041588">
    <property type="entry name" value="Integrase_H2C2"/>
</dbReference>
<keyword evidence="3" id="KW-1185">Reference proteome</keyword>
<protein>
    <recommendedName>
        <fullName evidence="1">Integrase zinc-binding domain-containing protein</fullName>
    </recommendedName>
</protein>
<dbReference type="Pfam" id="PF17921">
    <property type="entry name" value="Integrase_H2C2"/>
    <property type="match status" value="1"/>
</dbReference>
<evidence type="ECO:0000313" key="2">
    <source>
        <dbReference type="EMBL" id="KAJ3639341.1"/>
    </source>
</evidence>
<evidence type="ECO:0000313" key="3">
    <source>
        <dbReference type="Proteomes" id="UP001168821"/>
    </source>
</evidence>
<dbReference type="Proteomes" id="UP001168821">
    <property type="component" value="Unassembled WGS sequence"/>
</dbReference>
<gene>
    <name evidence="2" type="ORF">Zmor_002704</name>
</gene>
<proteinExistence type="predicted"/>